<dbReference type="InterPro" id="IPR029787">
    <property type="entry name" value="Nucleotide_cyclase"/>
</dbReference>
<dbReference type="GO" id="GO:0007165">
    <property type="term" value="P:signal transduction"/>
    <property type="evidence" value="ECO:0007669"/>
    <property type="project" value="InterPro"/>
</dbReference>
<organism evidence="5 6">
    <name type="scientific">Marinobacter manganoxydans MnI7-9</name>
    <dbReference type="NCBI Taxonomy" id="1094979"/>
    <lineage>
        <taxon>Bacteria</taxon>
        <taxon>Pseudomonadati</taxon>
        <taxon>Pseudomonadota</taxon>
        <taxon>Gammaproteobacteria</taxon>
        <taxon>Pseudomonadales</taxon>
        <taxon>Marinobacteraceae</taxon>
        <taxon>Marinobacter</taxon>
    </lineage>
</organism>
<dbReference type="SMART" id="SM00304">
    <property type="entry name" value="HAMP"/>
    <property type="match status" value="1"/>
</dbReference>
<protein>
    <recommendedName>
        <fullName evidence="7">Diguanylate cyclase/phosphodiesterase</fullName>
    </recommendedName>
</protein>
<dbReference type="Pfam" id="PF16448">
    <property type="entry name" value="LapD_MoxY_N"/>
    <property type="match status" value="1"/>
</dbReference>
<dbReference type="InterPro" id="IPR003660">
    <property type="entry name" value="HAMP_dom"/>
</dbReference>
<dbReference type="PROSITE" id="PS50885">
    <property type="entry name" value="HAMP"/>
    <property type="match status" value="1"/>
</dbReference>
<dbReference type="CDD" id="cd01948">
    <property type="entry name" value="EAL"/>
    <property type="match status" value="1"/>
</dbReference>
<keyword evidence="1" id="KW-0812">Transmembrane</keyword>
<dbReference type="InterPro" id="IPR000160">
    <property type="entry name" value="GGDEF_dom"/>
</dbReference>
<dbReference type="InterPro" id="IPR043128">
    <property type="entry name" value="Rev_trsase/Diguanyl_cyclase"/>
</dbReference>
<dbReference type="InterPro" id="IPR035919">
    <property type="entry name" value="EAL_sf"/>
</dbReference>
<feature type="transmembrane region" description="Helical" evidence="1">
    <location>
        <begin position="149"/>
        <end position="168"/>
    </location>
</feature>
<dbReference type="PROSITE" id="PS50883">
    <property type="entry name" value="EAL"/>
    <property type="match status" value="1"/>
</dbReference>
<feature type="domain" description="HAMP" evidence="3">
    <location>
        <begin position="169"/>
        <end position="220"/>
    </location>
</feature>
<dbReference type="RefSeq" id="WP_008170917.1">
    <property type="nucleotide sequence ID" value="NZ_AGTR01000016.1"/>
</dbReference>
<dbReference type="GO" id="GO:0016020">
    <property type="term" value="C:membrane"/>
    <property type="evidence" value="ECO:0007669"/>
    <property type="project" value="InterPro"/>
</dbReference>
<dbReference type="SMART" id="SM00052">
    <property type="entry name" value="EAL"/>
    <property type="match status" value="1"/>
</dbReference>
<evidence type="ECO:0000256" key="1">
    <source>
        <dbReference type="SAM" id="Phobius"/>
    </source>
</evidence>
<keyword evidence="1" id="KW-0472">Membrane</keyword>
<dbReference type="EMBL" id="AGTR01000016">
    <property type="protein sequence ID" value="EHJ05592.1"/>
    <property type="molecule type" value="Genomic_DNA"/>
</dbReference>
<dbReference type="InterPro" id="IPR032244">
    <property type="entry name" value="LapD_MoxY_N"/>
</dbReference>
<dbReference type="Gene3D" id="3.30.110.200">
    <property type="match status" value="1"/>
</dbReference>
<dbReference type="Pfam" id="PF00563">
    <property type="entry name" value="EAL"/>
    <property type="match status" value="1"/>
</dbReference>
<evidence type="ECO:0000259" key="3">
    <source>
        <dbReference type="PROSITE" id="PS50885"/>
    </source>
</evidence>
<gene>
    <name evidence="5" type="ORF">KYE_04776</name>
</gene>
<dbReference type="Gene3D" id="6.20.270.20">
    <property type="entry name" value="LapD/MoxY periplasmic domain"/>
    <property type="match status" value="1"/>
</dbReference>
<dbReference type="PANTHER" id="PTHR33121">
    <property type="entry name" value="CYCLIC DI-GMP PHOSPHODIESTERASE PDEF"/>
    <property type="match status" value="1"/>
</dbReference>
<proteinExistence type="predicted"/>
<keyword evidence="1" id="KW-1133">Transmembrane helix</keyword>
<evidence type="ECO:0000259" key="4">
    <source>
        <dbReference type="PROSITE" id="PS50887"/>
    </source>
</evidence>
<dbReference type="SUPFAM" id="SSF55073">
    <property type="entry name" value="Nucleotide cyclase"/>
    <property type="match status" value="1"/>
</dbReference>
<dbReference type="Gene3D" id="3.30.70.270">
    <property type="match status" value="1"/>
</dbReference>
<dbReference type="Pfam" id="PF00990">
    <property type="entry name" value="GGDEF"/>
    <property type="match status" value="1"/>
</dbReference>
<evidence type="ECO:0008006" key="7">
    <source>
        <dbReference type="Google" id="ProtNLM"/>
    </source>
</evidence>
<dbReference type="PROSITE" id="PS50887">
    <property type="entry name" value="GGDEF"/>
    <property type="match status" value="1"/>
</dbReference>
<dbReference type="AlphaFoldDB" id="G6YQ86"/>
<dbReference type="Proteomes" id="UP000003208">
    <property type="component" value="Unassembled WGS sequence"/>
</dbReference>
<dbReference type="PATRIC" id="fig|1094979.3.peg.915"/>
<dbReference type="SMART" id="SM00267">
    <property type="entry name" value="GGDEF"/>
    <property type="match status" value="1"/>
</dbReference>
<evidence type="ECO:0000313" key="5">
    <source>
        <dbReference type="EMBL" id="EHJ05592.1"/>
    </source>
</evidence>
<feature type="domain" description="GGDEF" evidence="4">
    <location>
        <begin position="262"/>
        <end position="392"/>
    </location>
</feature>
<name>G6YQ86_9GAMM</name>
<reference evidence="5 6" key="1">
    <citation type="journal article" date="2012" name="J. Bacteriol.">
        <title>Genome sequence of deep-sea manganese-oxidizing bacterium Marinobacter manganoxydans MnI7-9.</title>
        <authorList>
            <person name="Wang H."/>
            <person name="Li H."/>
            <person name="Shao Z."/>
            <person name="Liao S."/>
            <person name="Johnstone L."/>
            <person name="Rensing C."/>
            <person name="Wang G."/>
        </authorList>
    </citation>
    <scope>NUCLEOTIDE SEQUENCE [LARGE SCALE GENOMIC DNA]</scope>
    <source>
        <strain evidence="5 6">MnI7-9</strain>
    </source>
</reference>
<feature type="domain" description="EAL" evidence="2">
    <location>
        <begin position="403"/>
        <end position="637"/>
    </location>
</feature>
<evidence type="ECO:0000313" key="6">
    <source>
        <dbReference type="Proteomes" id="UP000003208"/>
    </source>
</evidence>
<dbReference type="Gene3D" id="3.20.20.450">
    <property type="entry name" value="EAL domain"/>
    <property type="match status" value="1"/>
</dbReference>
<dbReference type="InterPro" id="IPR042461">
    <property type="entry name" value="LapD_MoxY_peri_C"/>
</dbReference>
<evidence type="ECO:0000259" key="2">
    <source>
        <dbReference type="PROSITE" id="PS50883"/>
    </source>
</evidence>
<keyword evidence="6" id="KW-1185">Reference proteome</keyword>
<dbReference type="SUPFAM" id="SSF141868">
    <property type="entry name" value="EAL domain-like"/>
    <property type="match status" value="1"/>
</dbReference>
<accession>G6YQ86</accession>
<dbReference type="InterPro" id="IPR050706">
    <property type="entry name" value="Cyclic-di-GMP_PDE-like"/>
</dbReference>
<dbReference type="InterPro" id="IPR001633">
    <property type="entry name" value="EAL_dom"/>
</dbReference>
<dbReference type="PANTHER" id="PTHR33121:SF79">
    <property type="entry name" value="CYCLIC DI-GMP PHOSPHODIESTERASE PDED-RELATED"/>
    <property type="match status" value="1"/>
</dbReference>
<sequence length="637" mass="70361">MSLVKQLWLLISFLIVTAFASSLAGSLLSAQAYYQEQLTIKNIDNTNSLAITLSHTEKEPALLRSFLEAQFATGHYQRIRLAMPDGKSVELTGQVESSAAPDWFQSLFPLDVPAGRATLTDGWVNYGSLTLESDTTHAQNSLWTTTRRLFTWLLIVAVLAGLGGSWLVRRITRPLKGVVDQAEAIGDKRFVELKEPATEEFRRVAKAMNTLSGRVKDMLERESQALANMREKALNDPVTGVANREFFISRLDGLICDYDQDTRHTLILARIANLTDLNAEHGHETVDEALRAFCLRLSDALINSELHFTNLFMGRLNGSDFGVILTEFDETTALGTPLTASVPGLFDENGESELSWSASVFKAGVTRSEILMKADHLLAQAEQTQEHLAVDTGSDVHIPFQSTQEWREAISHSISNHDVDAVLHPLVRPDGTVIHLEAKVRLKLDNEWRTAGYFLPWSRRLSLMPLVDSAMLKHLTTSPETLGETPVIVHVATQSLNSEQARRQLLASMPAAGQLPGEFHFELPESVLQLDDQSLRSFIEDLRPYGCQVGISGVGQHLENLPKLRELGLRYLKTDPAYAQRLGSDHGTRHYMQRLTGMAHAIGLPIYLAGASTPDIVRAAWELGFDGATGPGVKAGD</sequence>
<dbReference type="GO" id="GO:0071111">
    <property type="term" value="F:cyclic-guanylate-specific phosphodiesterase activity"/>
    <property type="evidence" value="ECO:0007669"/>
    <property type="project" value="InterPro"/>
</dbReference>